<evidence type="ECO:0000256" key="14">
    <source>
        <dbReference type="RuleBase" id="RU000579"/>
    </source>
</evidence>
<feature type="domain" description="Aspartate/homoserine dehydrogenase NAD-binding" evidence="17">
    <location>
        <begin position="10"/>
        <end position="140"/>
    </location>
</feature>
<evidence type="ECO:0000256" key="7">
    <source>
        <dbReference type="ARBA" id="ARBA00022697"/>
    </source>
</evidence>
<evidence type="ECO:0000256" key="2">
    <source>
        <dbReference type="ARBA" id="ARBA00005062"/>
    </source>
</evidence>
<evidence type="ECO:0000256" key="11">
    <source>
        <dbReference type="ARBA" id="ARBA00048841"/>
    </source>
</evidence>
<dbReference type="GO" id="GO:0009088">
    <property type="term" value="P:threonine biosynthetic process"/>
    <property type="evidence" value="ECO:0007669"/>
    <property type="project" value="UniProtKB-KW"/>
</dbReference>
<gene>
    <name evidence="18" type="ORF">O3V59_01950</name>
</gene>
<keyword evidence="13 14" id="KW-0521">NADP</keyword>
<comment type="catalytic activity">
    <reaction evidence="11">
        <text>L-homoserine + NADP(+) = L-aspartate 4-semialdehyde + NADPH + H(+)</text>
        <dbReference type="Rhea" id="RHEA:15761"/>
        <dbReference type="ChEBI" id="CHEBI:15378"/>
        <dbReference type="ChEBI" id="CHEBI:57476"/>
        <dbReference type="ChEBI" id="CHEBI:57783"/>
        <dbReference type="ChEBI" id="CHEBI:58349"/>
        <dbReference type="ChEBI" id="CHEBI:537519"/>
        <dbReference type="EC" id="1.1.1.3"/>
    </reaction>
    <physiologicalReaction direction="right-to-left" evidence="11">
        <dbReference type="Rhea" id="RHEA:15763"/>
    </physiologicalReaction>
</comment>
<evidence type="ECO:0000256" key="13">
    <source>
        <dbReference type="PIRSR" id="PIRSR036497-2"/>
    </source>
</evidence>
<keyword evidence="7 14" id="KW-0791">Threonine biosynthesis</keyword>
<keyword evidence="6 14" id="KW-0028">Amino-acid biosynthesis</keyword>
<dbReference type="InterPro" id="IPR022697">
    <property type="entry name" value="HDH_short"/>
</dbReference>
<comment type="caution">
    <text evidence="18">The sequence shown here is derived from an EMBL/GenBank/DDBJ whole genome shotgun (WGS) entry which is preliminary data.</text>
</comment>
<evidence type="ECO:0000256" key="9">
    <source>
        <dbReference type="ARBA" id="ARBA00023053"/>
    </source>
</evidence>
<comment type="pathway">
    <text evidence="1 14">Amino-acid biosynthesis; L-threonine biosynthesis; L-threonine from L-aspartate: step 3/5.</text>
</comment>
<dbReference type="PROSITE" id="PS01042">
    <property type="entry name" value="HOMOSER_DHGENASE"/>
    <property type="match status" value="1"/>
</dbReference>
<evidence type="ECO:0000256" key="8">
    <source>
        <dbReference type="ARBA" id="ARBA00023002"/>
    </source>
</evidence>
<dbReference type="AlphaFoldDB" id="A0A9X3TMI5"/>
<dbReference type="InterPro" id="IPR036291">
    <property type="entry name" value="NAD(P)-bd_dom_sf"/>
</dbReference>
<evidence type="ECO:0000256" key="5">
    <source>
        <dbReference type="ARBA" id="ARBA00013376"/>
    </source>
</evidence>
<dbReference type="EMBL" id="JAPYYP010000002">
    <property type="protein sequence ID" value="MDA5107113.1"/>
    <property type="molecule type" value="Genomic_DNA"/>
</dbReference>
<dbReference type="PANTHER" id="PTHR43331">
    <property type="entry name" value="HOMOSERINE DEHYDROGENASE"/>
    <property type="match status" value="1"/>
</dbReference>
<dbReference type="GO" id="GO:0004412">
    <property type="term" value="F:homoserine dehydrogenase activity"/>
    <property type="evidence" value="ECO:0007669"/>
    <property type="project" value="UniProtKB-EC"/>
</dbReference>
<keyword evidence="19" id="KW-1185">Reference proteome</keyword>
<dbReference type="InterPro" id="IPR001342">
    <property type="entry name" value="HDH_cat"/>
</dbReference>
<dbReference type="SUPFAM" id="SSF55347">
    <property type="entry name" value="Glyceraldehyde-3-phosphate dehydrogenase-like, C-terminal domain"/>
    <property type="match status" value="1"/>
</dbReference>
<dbReference type="EC" id="1.1.1.3" evidence="4 14"/>
<evidence type="ECO:0000259" key="17">
    <source>
        <dbReference type="Pfam" id="PF03447"/>
    </source>
</evidence>
<evidence type="ECO:0000256" key="4">
    <source>
        <dbReference type="ARBA" id="ARBA00013213"/>
    </source>
</evidence>
<protein>
    <recommendedName>
        <fullName evidence="5 14">Homoserine dehydrogenase</fullName>
        <ecNumber evidence="4 14">1.1.1.3</ecNumber>
    </recommendedName>
</protein>
<dbReference type="Proteomes" id="UP001151071">
    <property type="component" value="Unassembled WGS sequence"/>
</dbReference>
<feature type="binding site" evidence="13">
    <location>
        <begin position="10"/>
        <end position="15"/>
    </location>
    <ligand>
        <name>NADP(+)</name>
        <dbReference type="ChEBI" id="CHEBI:58349"/>
    </ligand>
</feature>
<evidence type="ECO:0000313" key="19">
    <source>
        <dbReference type="Proteomes" id="UP001151071"/>
    </source>
</evidence>
<proteinExistence type="inferred from homology"/>
<dbReference type="PIRSF" id="PIRSF036497">
    <property type="entry name" value="HDH_short"/>
    <property type="match status" value="1"/>
</dbReference>
<sequence>MKDVNVIITGFGTVGREAARLLDERRERYRTRYGVEVRLVGVARSRTGCYDDQGLAAEVWEAFARGELAGDPACTGADFLTRTRPDVLIETGPSDYVTGGAGSVYMKTALAQGTHVIAVSKGALVADYPGLAALAKKTGAVLKISGATAAALPTVDLLEYNLAGCEAAVVEGILTGTANFVLSSMMEADIPYEEAIRRAQELGIAEPDPRFDVEGWDTACKLTIIANAAFGAGLRLDDVKRTGIAHLTRAQMDAWRQVERVPKLVGSIRRTAEGVKAAVELRLYERDHPFARVHGTTKAIRVETDAMGELLVIGGKSDPRAAAAAALKDLEHILQAFD</sequence>
<evidence type="ECO:0000256" key="15">
    <source>
        <dbReference type="RuleBase" id="RU004171"/>
    </source>
</evidence>
<accession>A0A9X3TMI5</accession>
<dbReference type="GO" id="GO:0050661">
    <property type="term" value="F:NADP binding"/>
    <property type="evidence" value="ECO:0007669"/>
    <property type="project" value="InterPro"/>
</dbReference>
<dbReference type="Pfam" id="PF00742">
    <property type="entry name" value="Homoserine_dh"/>
    <property type="match status" value="1"/>
</dbReference>
<evidence type="ECO:0000256" key="3">
    <source>
        <dbReference type="ARBA" id="ARBA00006753"/>
    </source>
</evidence>
<name>A0A9X3TMI5_9BACL</name>
<evidence type="ECO:0000256" key="1">
    <source>
        <dbReference type="ARBA" id="ARBA00005056"/>
    </source>
</evidence>
<evidence type="ECO:0000259" key="16">
    <source>
        <dbReference type="Pfam" id="PF00742"/>
    </source>
</evidence>
<dbReference type="Pfam" id="PF03447">
    <property type="entry name" value="NAD_binding_3"/>
    <property type="match status" value="1"/>
</dbReference>
<comment type="pathway">
    <text evidence="2 14">Amino-acid biosynthesis; L-methionine biosynthesis via de novo pathway; L-homoserine from L-aspartate: step 3/3.</text>
</comment>
<keyword evidence="9" id="KW-0915">Sodium</keyword>
<dbReference type="Gene3D" id="3.40.50.720">
    <property type="entry name" value="NAD(P)-binding Rossmann-like Domain"/>
    <property type="match status" value="1"/>
</dbReference>
<dbReference type="InterPro" id="IPR005106">
    <property type="entry name" value="Asp/hSer_DH_NAD-bd"/>
</dbReference>
<dbReference type="Gene3D" id="3.30.360.10">
    <property type="entry name" value="Dihydrodipicolinate Reductase, domain 2"/>
    <property type="match status" value="1"/>
</dbReference>
<feature type="binding site" evidence="13">
    <location>
        <position position="121"/>
    </location>
    <ligand>
        <name>NADPH</name>
        <dbReference type="ChEBI" id="CHEBI:57783"/>
    </ligand>
</feature>
<reference evidence="18" key="1">
    <citation type="submission" date="2022-12" db="EMBL/GenBank/DDBJ databases">
        <title>Draft genome sequence of the thermophilic strain Brevibacillus thermoruber HT42, isolated from Los Humeros, Puebla, Mexico, with biotechnological potential.</title>
        <authorList>
            <person name="Lara Sanchez J."/>
            <person name="Solis Palacios R."/>
            <person name="Bustos Baena A.S."/>
            <person name="Ruz Baez A.E."/>
            <person name="Espinosa Luna G."/>
            <person name="Oliart Ros R.M."/>
        </authorList>
    </citation>
    <scope>NUCLEOTIDE SEQUENCE</scope>
    <source>
        <strain evidence="18">HT42</strain>
    </source>
</reference>
<dbReference type="InterPro" id="IPR019811">
    <property type="entry name" value="HDH_CS"/>
</dbReference>
<dbReference type="RefSeq" id="WP_271139373.1">
    <property type="nucleotide sequence ID" value="NZ_JAPYYP010000002.1"/>
</dbReference>
<keyword evidence="10 14" id="KW-0486">Methionine biosynthesis</keyword>
<organism evidence="18 19">
    <name type="scientific">Brevibacillus thermoruber</name>
    <dbReference type="NCBI Taxonomy" id="33942"/>
    <lineage>
        <taxon>Bacteria</taxon>
        <taxon>Bacillati</taxon>
        <taxon>Bacillota</taxon>
        <taxon>Bacilli</taxon>
        <taxon>Bacillales</taxon>
        <taxon>Paenibacillaceae</taxon>
        <taxon>Brevibacillus</taxon>
    </lineage>
</organism>
<evidence type="ECO:0000256" key="12">
    <source>
        <dbReference type="PIRSR" id="PIRSR036497-1"/>
    </source>
</evidence>
<evidence type="ECO:0000313" key="18">
    <source>
        <dbReference type="EMBL" id="MDA5107113.1"/>
    </source>
</evidence>
<feature type="binding site" evidence="13">
    <location>
        <position position="206"/>
    </location>
    <ligand>
        <name>L-homoserine</name>
        <dbReference type="ChEBI" id="CHEBI:57476"/>
    </ligand>
</feature>
<evidence type="ECO:0000256" key="6">
    <source>
        <dbReference type="ARBA" id="ARBA00022605"/>
    </source>
</evidence>
<feature type="domain" description="Homoserine dehydrogenase catalytic" evidence="16">
    <location>
        <begin position="153"/>
        <end position="330"/>
    </location>
</feature>
<dbReference type="SUPFAM" id="SSF51735">
    <property type="entry name" value="NAD(P)-binding Rossmann-fold domains"/>
    <property type="match status" value="1"/>
</dbReference>
<feature type="active site" description="Proton donor" evidence="12">
    <location>
        <position position="221"/>
    </location>
</feature>
<dbReference type="GO" id="GO:0009086">
    <property type="term" value="P:methionine biosynthetic process"/>
    <property type="evidence" value="ECO:0007669"/>
    <property type="project" value="UniProtKB-KW"/>
</dbReference>
<comment type="similarity">
    <text evidence="3 15">Belongs to the homoserine dehydrogenase family.</text>
</comment>
<dbReference type="PANTHER" id="PTHR43331:SF1">
    <property type="entry name" value="HOMOSERINE DEHYDROGENASE"/>
    <property type="match status" value="1"/>
</dbReference>
<dbReference type="FunFam" id="3.30.360.10:FF:000005">
    <property type="entry name" value="Homoserine dehydrogenase"/>
    <property type="match status" value="1"/>
</dbReference>
<keyword evidence="8 14" id="KW-0560">Oxidoreductase</keyword>
<evidence type="ECO:0000256" key="10">
    <source>
        <dbReference type="ARBA" id="ARBA00023167"/>
    </source>
</evidence>